<evidence type="ECO:0000313" key="2">
    <source>
        <dbReference type="Proteomes" id="UP000026908"/>
    </source>
</evidence>
<dbReference type="EMBL" id="KJ190157">
    <property type="protein sequence ID" value="AHN83495.1"/>
    <property type="molecule type" value="Genomic_DNA"/>
</dbReference>
<keyword evidence="2" id="KW-1185">Reference proteome</keyword>
<sequence>MNINKVLETISEMSGRAGKRFTELCIKNQKVPEHQCHYCRDCEQYHEMCMVEDWVWDQIRKGQPKDIVLCFTCMERRLGRKITLKDLKHVPCNAPYFIGFRMERF</sequence>
<organism evidence="1 2">
    <name type="scientific">Escherichia phage vB_EcoS_FFH_1</name>
    <dbReference type="NCBI Taxonomy" id="1446489"/>
    <lineage>
        <taxon>Viruses</taxon>
        <taxon>Duplodnaviria</taxon>
        <taxon>Heunggongvirae</taxon>
        <taxon>Uroviricota</taxon>
        <taxon>Caudoviricetes</taxon>
        <taxon>Demerecviridae</taxon>
        <taxon>Markadamsvirinae</taxon>
        <taxon>Tequintavirus</taxon>
        <taxon>Tequintavirus FFH1</taxon>
    </lineage>
</organism>
<name>A0A023MH69_9CAUD</name>
<protein>
    <submittedName>
        <fullName evidence="1">Uncharacterized protein</fullName>
    </submittedName>
</protein>
<dbReference type="Proteomes" id="UP000026908">
    <property type="component" value="Segment"/>
</dbReference>
<dbReference type="GeneID" id="19487030"/>
<dbReference type="RefSeq" id="YP_009031684.1">
    <property type="nucleotide sequence ID" value="NC_024139.1"/>
</dbReference>
<dbReference type="OrthoDB" id="28782at10239"/>
<dbReference type="KEGG" id="vg:19487030"/>
<proteinExistence type="predicted"/>
<evidence type="ECO:0000313" key="1">
    <source>
        <dbReference type="EMBL" id="AHN83495.1"/>
    </source>
</evidence>
<accession>A0A023MH69</accession>
<reference evidence="1 2" key="1">
    <citation type="journal article" date="2014" name="Genome Announc.">
        <title>Complete Genome Sequences of Two Escherichia coli O157:H7 Phages Effective in Limiting Contamination of Food Products.</title>
        <authorList>
            <person name="Hong Y."/>
            <person name="Pan Y."/>
            <person name="Harman N.J."/>
            <person name="Ebner P.D."/>
        </authorList>
    </citation>
    <scope>NUCLEOTIDE SEQUENCE [LARGE SCALE GENOMIC DNA]</scope>
</reference>